<dbReference type="STRING" id="410332.SAMN04488550_3713"/>
<gene>
    <name evidence="1" type="ORF">GM1_007_01790</name>
</gene>
<keyword evidence="2" id="KW-1185">Reference proteome</keyword>
<dbReference type="RefSeq" id="WP_008377535.1">
    <property type="nucleotide sequence ID" value="NZ_BAOP01000007.1"/>
</dbReference>
<evidence type="ECO:0008006" key="3">
    <source>
        <dbReference type="Google" id="ProtNLM"/>
    </source>
</evidence>
<dbReference type="EMBL" id="BAOP01000007">
    <property type="protein sequence ID" value="GAC79220.1"/>
    <property type="molecule type" value="Genomic_DNA"/>
</dbReference>
<comment type="caution">
    <text evidence="1">The sequence shown here is derived from an EMBL/GenBank/DDBJ whole genome shotgun (WGS) entry which is preliminary data.</text>
</comment>
<protein>
    <recommendedName>
        <fullName evidence="3">TIGR04338 family metallohydrolase</fullName>
    </recommendedName>
</protein>
<evidence type="ECO:0000313" key="1">
    <source>
        <dbReference type="EMBL" id="GAC79220.1"/>
    </source>
</evidence>
<evidence type="ECO:0000313" key="2">
    <source>
        <dbReference type="Proteomes" id="UP000035009"/>
    </source>
</evidence>
<dbReference type="eggNOG" id="ENOG50331UX">
    <property type="taxonomic scope" value="Bacteria"/>
</dbReference>
<sequence length="163" mass="17835">MRDANRGKVYETERIAHRLMDRPGGGAHTVQIAGTTLTVPAEAKFGDVDAVARYVDDLLALRPVRERFVNAATPVRVRRRRGSRAAHYEASGNVIAVPDSAEGTWALRELVVLHEVAHHLDPRDDGQMHGASFVDTLIDLVGLVLGPEVGLVYRILFTEAGVH</sequence>
<organism evidence="1 2">
    <name type="scientific">Gordonia malaquae NBRC 108250</name>
    <dbReference type="NCBI Taxonomy" id="1223542"/>
    <lineage>
        <taxon>Bacteria</taxon>
        <taxon>Bacillati</taxon>
        <taxon>Actinomycetota</taxon>
        <taxon>Actinomycetes</taxon>
        <taxon>Mycobacteriales</taxon>
        <taxon>Gordoniaceae</taxon>
        <taxon>Gordonia</taxon>
    </lineage>
</organism>
<proteinExistence type="predicted"/>
<dbReference type="NCBIfam" id="TIGR04338">
    <property type="entry name" value="HEXXH_Rv0185"/>
    <property type="match status" value="1"/>
</dbReference>
<dbReference type="Proteomes" id="UP000035009">
    <property type="component" value="Unassembled WGS sequence"/>
</dbReference>
<name>M3UIG6_GORML</name>
<dbReference type="InterPro" id="IPR027595">
    <property type="entry name" value="CHP04338"/>
</dbReference>
<dbReference type="OrthoDB" id="4380275at2"/>
<reference evidence="1 2" key="1">
    <citation type="submission" date="2013-02" db="EMBL/GenBank/DDBJ databases">
        <title>Whole genome shotgun sequence of Gordonia malaquae NBRC 108250.</title>
        <authorList>
            <person name="Yoshida I."/>
            <person name="Hosoyama A."/>
            <person name="Tsuchikane K."/>
            <person name="Ando Y."/>
            <person name="Baba S."/>
            <person name="Ohji S."/>
            <person name="Hamada M."/>
            <person name="Tamura T."/>
            <person name="Yamazoe A."/>
            <person name="Yamazaki S."/>
            <person name="Fujita N."/>
        </authorList>
    </citation>
    <scope>NUCLEOTIDE SEQUENCE [LARGE SCALE GENOMIC DNA]</scope>
    <source>
        <strain evidence="1 2">NBRC 108250</strain>
    </source>
</reference>
<dbReference type="AlphaFoldDB" id="M3UIG6"/>
<accession>M3UIG6</accession>